<gene>
    <name evidence="12" type="ORF">FISHEDRAFT_69346</name>
</gene>
<dbReference type="FunFam" id="3.40.640.10:FF:000027">
    <property type="entry name" value="Serine--pyruvate aminotransferase, mitochondrial"/>
    <property type="match status" value="1"/>
</dbReference>
<sequence length="385" mass="41321">MSSFKQGPHKLLVIPGPIEVSDEVLFANAHPSVAHTSAEFVPVFGDCIRMMRWEGQPFIVSGSGTLGWDMVASNLVEVGESALVLHSGYFADSFAECLETYGAHVDQVKAEVGRAVALGDVKAALSAKKYKVVTLTHVDTSTGKESFTLLCVLSDIKAVSEVVRKVSPETLIVLDGVCSVASEEIRMDAWGIDVVLTASQKGLGTPPGLSILVASLRAIKVFETRSTPVSSYYASWKKWLPIMKAYESGAGAYFATPPVNLIYAFNASLKQITRGSVSLEDRFRMHREASQKVKAAVTQLGLKQLPIDPACAANGMTAIYFPEGVAASAVIPVLSSKGIVVAGGLHKSCKDKYFRIGHMGITVVQPERGDIDKLIQGLRETFGQK</sequence>
<feature type="binding site" evidence="7">
    <location>
        <position position="355"/>
    </location>
    <ligand>
        <name>substrate</name>
    </ligand>
</feature>
<dbReference type="GO" id="GO:0004760">
    <property type="term" value="F:L-serine-pyruvate transaminase activity"/>
    <property type="evidence" value="ECO:0007669"/>
    <property type="project" value="TreeGrafter"/>
</dbReference>
<evidence type="ECO:0000256" key="7">
    <source>
        <dbReference type="PIRSR" id="PIRSR000524-1"/>
    </source>
</evidence>
<dbReference type="EMBL" id="KN881629">
    <property type="protein sequence ID" value="KIY52882.1"/>
    <property type="molecule type" value="Genomic_DNA"/>
</dbReference>
<evidence type="ECO:0000259" key="11">
    <source>
        <dbReference type="Pfam" id="PF00266"/>
    </source>
</evidence>
<evidence type="ECO:0000256" key="5">
    <source>
        <dbReference type="ARBA" id="ARBA00022679"/>
    </source>
</evidence>
<dbReference type="Gene3D" id="3.90.1150.10">
    <property type="entry name" value="Aspartate Aminotransferase, domain 1"/>
    <property type="match status" value="1"/>
</dbReference>
<dbReference type="InterPro" id="IPR015421">
    <property type="entry name" value="PyrdxlP-dep_Trfase_major"/>
</dbReference>
<comment type="similarity">
    <text evidence="2 9">Belongs to the class-V pyridoxal-phosphate-dependent aminotransferase family.</text>
</comment>
<keyword evidence="13" id="KW-1185">Reference proteome</keyword>
<feature type="domain" description="Aminotransferase class V" evidence="11">
    <location>
        <begin position="61"/>
        <end position="347"/>
    </location>
</feature>
<dbReference type="InterPro" id="IPR015422">
    <property type="entry name" value="PyrdxlP-dep_Trfase_small"/>
</dbReference>
<name>A0A0D7AMT8_9AGAR</name>
<evidence type="ECO:0000313" key="13">
    <source>
        <dbReference type="Proteomes" id="UP000054144"/>
    </source>
</evidence>
<evidence type="ECO:0000256" key="9">
    <source>
        <dbReference type="RuleBase" id="RU004075"/>
    </source>
</evidence>
<dbReference type="Gene3D" id="3.40.640.10">
    <property type="entry name" value="Type I PLP-dependent aspartate aminotransferase-like (Major domain)"/>
    <property type="match status" value="1"/>
</dbReference>
<dbReference type="GO" id="GO:0008453">
    <property type="term" value="F:alanine-glyoxylate transaminase activity"/>
    <property type="evidence" value="ECO:0007669"/>
    <property type="project" value="UniProtKB-EC"/>
</dbReference>
<dbReference type="EC" id="2.6.1.44" evidence="3"/>
<proteinExistence type="inferred from homology"/>
<keyword evidence="4" id="KW-0032">Aminotransferase</keyword>
<evidence type="ECO:0000256" key="1">
    <source>
        <dbReference type="ARBA" id="ARBA00001933"/>
    </source>
</evidence>
<dbReference type="AlphaFoldDB" id="A0A0D7AMT8"/>
<keyword evidence="5 12" id="KW-0808">Transferase</keyword>
<dbReference type="PANTHER" id="PTHR21152">
    <property type="entry name" value="AMINOTRANSFERASE CLASS V"/>
    <property type="match status" value="1"/>
</dbReference>
<evidence type="ECO:0000256" key="4">
    <source>
        <dbReference type="ARBA" id="ARBA00022576"/>
    </source>
</evidence>
<evidence type="ECO:0000256" key="8">
    <source>
        <dbReference type="PIRSR" id="PIRSR000524-50"/>
    </source>
</evidence>
<dbReference type="PROSITE" id="PS00595">
    <property type="entry name" value="AA_TRANSFER_CLASS_5"/>
    <property type="match status" value="1"/>
</dbReference>
<feature type="modified residue" description="N6-(pyridoxal phosphate)lysine" evidence="8">
    <location>
        <position position="201"/>
    </location>
</feature>
<evidence type="ECO:0000313" key="12">
    <source>
        <dbReference type="EMBL" id="KIY52882.1"/>
    </source>
</evidence>
<dbReference type="InterPro" id="IPR024169">
    <property type="entry name" value="SP_NH2Trfase/AEP_transaminase"/>
</dbReference>
<reference evidence="12 13" key="1">
    <citation type="journal article" date="2015" name="Fungal Genet. Biol.">
        <title>Evolution of novel wood decay mechanisms in Agaricales revealed by the genome sequences of Fistulina hepatica and Cylindrobasidium torrendii.</title>
        <authorList>
            <person name="Floudas D."/>
            <person name="Held B.W."/>
            <person name="Riley R."/>
            <person name="Nagy L.G."/>
            <person name="Koehler G."/>
            <person name="Ransdell A.S."/>
            <person name="Younus H."/>
            <person name="Chow J."/>
            <person name="Chiniquy J."/>
            <person name="Lipzen A."/>
            <person name="Tritt A."/>
            <person name="Sun H."/>
            <person name="Haridas S."/>
            <person name="LaButti K."/>
            <person name="Ohm R.A."/>
            <person name="Kues U."/>
            <person name="Blanchette R.A."/>
            <person name="Grigoriev I.V."/>
            <person name="Minto R.E."/>
            <person name="Hibbett D.S."/>
        </authorList>
    </citation>
    <scope>NUCLEOTIDE SEQUENCE [LARGE SCALE GENOMIC DNA]</scope>
    <source>
        <strain evidence="12 13">ATCC 64428</strain>
    </source>
</reference>
<dbReference type="OrthoDB" id="7403325at2759"/>
<dbReference type="FunFam" id="3.90.1150.10:FF:000049">
    <property type="entry name" value="Alanine-glyoxylate aminotransferase 1"/>
    <property type="match status" value="1"/>
</dbReference>
<dbReference type="GO" id="GO:0005777">
    <property type="term" value="C:peroxisome"/>
    <property type="evidence" value="ECO:0007669"/>
    <property type="project" value="TreeGrafter"/>
</dbReference>
<evidence type="ECO:0000256" key="6">
    <source>
        <dbReference type="ARBA" id="ARBA00022898"/>
    </source>
</evidence>
<protein>
    <recommendedName>
        <fullName evidence="3">alanine--glyoxylate transaminase</fullName>
        <ecNumber evidence="3">2.6.1.44</ecNumber>
    </recommendedName>
</protein>
<keyword evidence="6 8" id="KW-0663">Pyridoxal phosphate</keyword>
<comment type="cofactor">
    <cofactor evidence="1 8 10">
        <name>pyridoxal 5'-phosphate</name>
        <dbReference type="ChEBI" id="CHEBI:597326"/>
    </cofactor>
</comment>
<evidence type="ECO:0000256" key="2">
    <source>
        <dbReference type="ARBA" id="ARBA00009236"/>
    </source>
</evidence>
<dbReference type="InterPro" id="IPR000192">
    <property type="entry name" value="Aminotrans_V_dom"/>
</dbReference>
<dbReference type="PANTHER" id="PTHR21152:SF24">
    <property type="entry name" value="ALANINE--GLYOXYLATE AMINOTRANSFERASE 1"/>
    <property type="match status" value="1"/>
</dbReference>
<dbReference type="GO" id="GO:0019265">
    <property type="term" value="P:glycine biosynthetic process, by transamination of glyoxylate"/>
    <property type="evidence" value="ECO:0007669"/>
    <property type="project" value="TreeGrafter"/>
</dbReference>
<evidence type="ECO:0000256" key="3">
    <source>
        <dbReference type="ARBA" id="ARBA00013049"/>
    </source>
</evidence>
<dbReference type="Pfam" id="PF00266">
    <property type="entry name" value="Aminotran_5"/>
    <property type="match status" value="1"/>
</dbReference>
<organism evidence="12 13">
    <name type="scientific">Fistulina hepatica ATCC 64428</name>
    <dbReference type="NCBI Taxonomy" id="1128425"/>
    <lineage>
        <taxon>Eukaryota</taxon>
        <taxon>Fungi</taxon>
        <taxon>Dikarya</taxon>
        <taxon>Basidiomycota</taxon>
        <taxon>Agaricomycotina</taxon>
        <taxon>Agaricomycetes</taxon>
        <taxon>Agaricomycetidae</taxon>
        <taxon>Agaricales</taxon>
        <taxon>Fistulinaceae</taxon>
        <taxon>Fistulina</taxon>
    </lineage>
</organism>
<dbReference type="SUPFAM" id="SSF53383">
    <property type="entry name" value="PLP-dependent transferases"/>
    <property type="match status" value="1"/>
</dbReference>
<dbReference type="InterPro" id="IPR020578">
    <property type="entry name" value="Aminotrans_V_PyrdxlP_BS"/>
</dbReference>
<accession>A0A0D7AMT8</accession>
<dbReference type="InterPro" id="IPR015424">
    <property type="entry name" value="PyrdxlP-dep_Trfase"/>
</dbReference>
<evidence type="ECO:0000256" key="10">
    <source>
        <dbReference type="RuleBase" id="RU004504"/>
    </source>
</evidence>
<dbReference type="Proteomes" id="UP000054144">
    <property type="component" value="Unassembled WGS sequence"/>
</dbReference>
<dbReference type="PIRSF" id="PIRSF000524">
    <property type="entry name" value="SPT"/>
    <property type="match status" value="1"/>
</dbReference>